<dbReference type="PANTHER" id="PTHR24198">
    <property type="entry name" value="ANKYRIN REPEAT AND PROTEIN KINASE DOMAIN-CONTAINING PROTEIN"/>
    <property type="match status" value="1"/>
</dbReference>
<dbReference type="Pfam" id="PF13637">
    <property type="entry name" value="Ank_4"/>
    <property type="match status" value="1"/>
</dbReference>
<keyword evidence="1" id="KW-0479">Metal-binding</keyword>
<dbReference type="SMART" id="SM00291">
    <property type="entry name" value="ZnF_ZZ"/>
    <property type="match status" value="1"/>
</dbReference>
<dbReference type="Proteomes" id="UP001187682">
    <property type="component" value="Unassembled WGS sequence"/>
</dbReference>
<dbReference type="InterPro" id="IPR056884">
    <property type="entry name" value="NPHP3-like_N"/>
</dbReference>
<evidence type="ECO:0000256" key="2">
    <source>
        <dbReference type="ARBA" id="ARBA00022737"/>
    </source>
</evidence>
<reference evidence="9" key="1">
    <citation type="submission" date="2018-03" db="EMBL/GenBank/DDBJ databases">
        <authorList>
            <person name="Guldener U."/>
        </authorList>
    </citation>
    <scope>NUCLEOTIDE SEQUENCE</scope>
</reference>
<dbReference type="Pfam" id="PF24883">
    <property type="entry name" value="NPHP3_N"/>
    <property type="match status" value="1"/>
</dbReference>
<evidence type="ECO:0000256" key="3">
    <source>
        <dbReference type="ARBA" id="ARBA00022771"/>
    </source>
</evidence>
<keyword evidence="4" id="KW-0862">Zinc</keyword>
<gene>
    <name evidence="9" type="ORF">DNG_04880</name>
</gene>
<dbReference type="InterPro" id="IPR000433">
    <property type="entry name" value="Znf_ZZ"/>
</dbReference>
<dbReference type="PRINTS" id="PR01415">
    <property type="entry name" value="ANKYRIN"/>
</dbReference>
<evidence type="ECO:0000313" key="10">
    <source>
        <dbReference type="Proteomes" id="UP001187682"/>
    </source>
</evidence>
<dbReference type="SUPFAM" id="SSF48403">
    <property type="entry name" value="Ankyrin repeat"/>
    <property type="match status" value="3"/>
</dbReference>
<comment type="caution">
    <text evidence="9">The sequence shown here is derived from an EMBL/GenBank/DDBJ whole genome shotgun (WGS) entry which is preliminary data.</text>
</comment>
<dbReference type="CDD" id="cd02249">
    <property type="entry name" value="ZZ"/>
    <property type="match status" value="1"/>
</dbReference>
<feature type="repeat" description="ANK" evidence="6">
    <location>
        <begin position="1710"/>
        <end position="1743"/>
    </location>
</feature>
<dbReference type="SUPFAM" id="SSF57850">
    <property type="entry name" value="RING/U-box"/>
    <property type="match status" value="1"/>
</dbReference>
<proteinExistence type="predicted"/>
<dbReference type="EMBL" id="ONZQ02000006">
    <property type="protein sequence ID" value="SPO02207.1"/>
    <property type="molecule type" value="Genomic_DNA"/>
</dbReference>
<dbReference type="Pfam" id="PF12796">
    <property type="entry name" value="Ank_2"/>
    <property type="match status" value="8"/>
</dbReference>
<evidence type="ECO:0000256" key="4">
    <source>
        <dbReference type="ARBA" id="ARBA00022833"/>
    </source>
</evidence>
<sequence>MPDIPHYGAYPRAWLKLIHDLWGGYPGFEAHEIDVVAIHGFGGSPYRSWASGSTKEHGESAWLQDVLPQRIHGARVMMFGQEYFERGDSVILSAEGVTHAAQTLLQSLVKMRPHSEGIPLAFVACDFGGLIVKKALIMAESDSMFSDISQSCSHLTFFASPHRCPSTSSLEDVLMNIYLASPPESRPFVPDVVTRMKALSAFVGDLSVEFVSTPRRRSIINVFQETGGVGRTRIVVDRHSATTGLVHEINVARLEEHNDLCTLLDDDPVVYLIIDTLKAETNREYRSCLSLLYGDSPPVTLDQGYHGLYDVCLEGTTGLHEEFEAWLSSSEPCITTSSGPNGAGTGFCAPLLFRRLKERSIPTVYFSFSRGDSCRASFGDLLGSVAFQVLSWDPARYQGAKSLHALAEEAGAWTQPMLLSLFRSFLHSSNSPQPLHVVIDGLHKCDSSWKQLVEALLGALSDDHFDTKLKVALFYQDQADISDALRKLDKFRTLGPTLTGLLSDASREALASRIVRNAPRMSRLRTDIDEALERCNSITELLLTIDSLENSAGMPRNFNFVKSLTKMHPPVVAEVVANQYRRLSSWARCVLGWVSHAKRPLSLGEVAVAVALTSTCDRSAISLDPHDLPVDTEAEVKSAFGALLGVESGRVTFGTDDIRTCFLTLIAEEQQQHRLGEATRSEPEPSAPAVAMVAVPAVPDDAQIARVLLEYLSMPEFIAAGGRLEGPLFELATYAAQFLPVHYRAAKVLQPDRADLSRLVQNRSLVSVWSRLVAKVQSVAAPPELCVIDPFLLAAQVGLVGLIDELEPKIDDQTRSTAIMLASRNGHAAVTARLLEDSQAINPGELIKAMESASARDHESIVEQLLEHMKADDSLTSTQLDKMASQAARFGHENQVRLFLQYGPSSVNAAPEGVTPLQYAAESGHFAMARFLLREARADVNSEAGTEKDAPLLLAAANGHLATVEILLEENACVTARSRTDCTSLYLAAQRGHESICKALLDFTEKHNIGAEQPFVDAADSCGRTPLMAACRGMHTRTAQILLERGASPELTDLESHSVLDHAIHESEPGLSWLVIDKIGPMRALKYIDRVFLRAAECGLADLVEYLLSAGDVSLKGFRDEKNYTALHYAAKGGQQDVLRLLLEHGADAEAEGDDERTPLELAAVAGKLETLETLLDFGAIAVREVLDRETIIAEVAQAEDNLRSYGRVVELMVERGVDPDACIGRTPPLHQAAARNKFHVVQALLENRADPTIKGRWGWNALHYAADYPGVSGRIAELLINGNVDGTETEVDGWQPVHLAARRGNIEFLQVLYHHHQHCLEARTDDGRVPLHFANGSPRSLEWLLDHNIDINVEDEDNTTALMMTVSAGNEEAFDILMAAKADTHIQDTNGRTVLHHAARHGRVNMGRKILRRNADLLGYKDNDGLSALHSAIINGREEFAEILLDDFYPEAHADLWDDLDVNNRRSTNNRKNTPLLSAVKNDQMQVVERLLEMGAQTDVQDEEGKTVLLLAVSKGSKRMIEVLLNRDIPNRADVNAGGGAGQPTALHEAARKGKKVLVEQLVRLGAKVNSLGGQFNTALTAAAFTGYDDVVLYLLDREADASLNGGVFPNALGAALYSETYDLVDKLIDAGAKVNDRDAQGRTVLHLAARRGVWWLLEMFLQDHEGDPDVADEQGRTLLHHAAMSGDSEVVSRLLQRGSDQVDLPDVDGWTALHWACRSEDNLEIIEKLVEAGADVGRASRDRWTPENIAAFHGAEAVRSYIWEELEKRAQPPPRKNWKVGTERYIICDGCLFYDFFGAQWNCNECQDFDFCFKCYWTAEKTHPGHTFTPHGVIPGREPEVSDDG</sequence>
<evidence type="ECO:0000259" key="8">
    <source>
        <dbReference type="PROSITE" id="PS50135"/>
    </source>
</evidence>
<accession>A0AAE8SVS3</accession>
<feature type="repeat" description="ANK" evidence="6">
    <location>
        <begin position="1391"/>
        <end position="1418"/>
    </location>
</feature>
<dbReference type="SUPFAM" id="SSF53474">
    <property type="entry name" value="alpha/beta-Hydrolases"/>
    <property type="match status" value="1"/>
</dbReference>
<feature type="repeat" description="ANK" evidence="6">
    <location>
        <begin position="1225"/>
        <end position="1257"/>
    </location>
</feature>
<dbReference type="Gene3D" id="3.40.50.1820">
    <property type="entry name" value="alpha/beta hydrolase"/>
    <property type="match status" value="1"/>
</dbReference>
<keyword evidence="5 6" id="KW-0040">ANK repeat</keyword>
<feature type="repeat" description="ANK" evidence="6">
    <location>
        <begin position="912"/>
        <end position="934"/>
    </location>
</feature>
<dbReference type="InterPro" id="IPR043145">
    <property type="entry name" value="Znf_ZZ_sf"/>
</dbReference>
<dbReference type="PROSITE" id="PS50135">
    <property type="entry name" value="ZF_ZZ_2"/>
    <property type="match status" value="1"/>
</dbReference>
<dbReference type="GO" id="GO:0008270">
    <property type="term" value="F:zinc ion binding"/>
    <property type="evidence" value="ECO:0007669"/>
    <property type="project" value="UniProtKB-KW"/>
</dbReference>
<dbReference type="PROSITE" id="PS50088">
    <property type="entry name" value="ANK_REPEAT"/>
    <property type="match status" value="12"/>
</dbReference>
<dbReference type="Pfam" id="PF00023">
    <property type="entry name" value="Ank"/>
    <property type="match status" value="1"/>
</dbReference>
<dbReference type="Gene3D" id="3.30.60.90">
    <property type="match status" value="1"/>
</dbReference>
<dbReference type="PROSITE" id="PS50297">
    <property type="entry name" value="ANK_REP_REGION"/>
    <property type="match status" value="10"/>
</dbReference>
<dbReference type="PANTHER" id="PTHR24198:SF165">
    <property type="entry name" value="ANKYRIN REPEAT-CONTAINING PROTEIN-RELATED"/>
    <property type="match status" value="1"/>
</dbReference>
<feature type="repeat" description="ANK" evidence="6">
    <location>
        <begin position="1022"/>
        <end position="1054"/>
    </location>
</feature>
<feature type="repeat" description="ANK" evidence="6">
    <location>
        <begin position="1676"/>
        <end position="1702"/>
    </location>
</feature>
<feature type="repeat" description="ANK" evidence="6">
    <location>
        <begin position="1293"/>
        <end position="1313"/>
    </location>
</feature>
<dbReference type="InterPro" id="IPR029058">
    <property type="entry name" value="AB_hydrolase_fold"/>
</dbReference>
<evidence type="ECO:0000256" key="7">
    <source>
        <dbReference type="PROSITE-ProRule" id="PRU00228"/>
    </source>
</evidence>
<protein>
    <recommendedName>
        <fullName evidence="8">ZZ-type domain-containing protein</fullName>
    </recommendedName>
</protein>
<dbReference type="InterPro" id="IPR036770">
    <property type="entry name" value="Ankyrin_rpt-contain_sf"/>
</dbReference>
<dbReference type="SMART" id="SM00248">
    <property type="entry name" value="ANK"/>
    <property type="match status" value="26"/>
</dbReference>
<feature type="repeat" description="ANK" evidence="6">
    <location>
        <begin position="1155"/>
        <end position="1180"/>
    </location>
</feature>
<name>A0AAE8SVS3_9PEZI</name>
<dbReference type="InterPro" id="IPR002110">
    <property type="entry name" value="Ankyrin_rpt"/>
</dbReference>
<evidence type="ECO:0000256" key="6">
    <source>
        <dbReference type="PROSITE-ProRule" id="PRU00023"/>
    </source>
</evidence>
<feature type="repeat" description="ANK" evidence="6">
    <location>
        <begin position="1122"/>
        <end position="1154"/>
    </location>
</feature>
<evidence type="ECO:0000256" key="5">
    <source>
        <dbReference type="ARBA" id="ARBA00023043"/>
    </source>
</evidence>
<feature type="repeat" description="ANK" evidence="6">
    <location>
        <begin position="947"/>
        <end position="979"/>
    </location>
</feature>
<keyword evidence="10" id="KW-1185">Reference proteome</keyword>
<dbReference type="Gene3D" id="1.25.40.20">
    <property type="entry name" value="Ankyrin repeat-containing domain"/>
    <property type="match status" value="8"/>
</dbReference>
<organism evidence="9 10">
    <name type="scientific">Cephalotrichum gorgonifer</name>
    <dbReference type="NCBI Taxonomy" id="2041049"/>
    <lineage>
        <taxon>Eukaryota</taxon>
        <taxon>Fungi</taxon>
        <taxon>Dikarya</taxon>
        <taxon>Ascomycota</taxon>
        <taxon>Pezizomycotina</taxon>
        <taxon>Sordariomycetes</taxon>
        <taxon>Hypocreomycetidae</taxon>
        <taxon>Microascales</taxon>
        <taxon>Microascaceae</taxon>
        <taxon>Cephalotrichum</taxon>
    </lineage>
</organism>
<keyword evidence="3 7" id="KW-0863">Zinc-finger</keyword>
<evidence type="ECO:0000256" key="1">
    <source>
        <dbReference type="ARBA" id="ARBA00022723"/>
    </source>
</evidence>
<feature type="repeat" description="ANK" evidence="6">
    <location>
        <begin position="1543"/>
        <end position="1575"/>
    </location>
</feature>
<feature type="domain" description="ZZ-type" evidence="8">
    <location>
        <begin position="1785"/>
        <end position="1843"/>
    </location>
</feature>
<keyword evidence="2" id="KW-0677">Repeat</keyword>
<feature type="repeat" description="ANK" evidence="6">
    <location>
        <begin position="1472"/>
        <end position="1504"/>
    </location>
</feature>
<dbReference type="Pfam" id="PF00569">
    <property type="entry name" value="ZZ"/>
    <property type="match status" value="1"/>
</dbReference>
<evidence type="ECO:0000313" key="9">
    <source>
        <dbReference type="EMBL" id="SPO02207.1"/>
    </source>
</evidence>